<keyword evidence="2 5" id="KW-0808">Transferase</keyword>
<keyword evidence="3" id="KW-0949">S-adenosyl-L-methionine</keyword>
<dbReference type="InterPro" id="IPR029063">
    <property type="entry name" value="SAM-dependent_MTases_sf"/>
</dbReference>
<proteinExistence type="predicted"/>
<evidence type="ECO:0000256" key="3">
    <source>
        <dbReference type="ARBA" id="ARBA00022691"/>
    </source>
</evidence>
<sequence length="273" mass="31768">MQAVGYAGRYANSSFRRCIMEKNIINYYNHYEEDGRLFRNYSHQVEWLTTMYYFNRVLPPHSRIFDGCAGTGNYAFELARRGNAVIASDIVPRNVDIMRQKQMQKPLLDDIFVGDICEMNPYEDHSFDVVLCMGAFYHLEEKARNMALEQCLRLLKKNGVLVISYINFMAALHLNLNVKLENMGDVLKFYSTRGENDPFTYLLPEEIEKTAHDHQLKILHHLTSDGTAYMRGEQLNNLTKESFDQYMKLHLETCEYKYILGYGLHGLIILTAS</sequence>
<comment type="caution">
    <text evidence="5">The sequence shown here is derived from an EMBL/GenBank/DDBJ whole genome shotgun (WGS) entry which is preliminary data.</text>
</comment>
<dbReference type="GO" id="GO:0008757">
    <property type="term" value="F:S-adenosylmethionine-dependent methyltransferase activity"/>
    <property type="evidence" value="ECO:0007669"/>
    <property type="project" value="InterPro"/>
</dbReference>
<evidence type="ECO:0000256" key="2">
    <source>
        <dbReference type="ARBA" id="ARBA00022679"/>
    </source>
</evidence>
<feature type="domain" description="Methyltransferase type 11" evidence="4">
    <location>
        <begin position="69"/>
        <end position="163"/>
    </location>
</feature>
<evidence type="ECO:0000313" key="5">
    <source>
        <dbReference type="EMBL" id="RGL95119.1"/>
    </source>
</evidence>
<organism evidence="5 6">
    <name type="scientific">Hungatella hathewayi</name>
    <dbReference type="NCBI Taxonomy" id="154046"/>
    <lineage>
        <taxon>Bacteria</taxon>
        <taxon>Bacillati</taxon>
        <taxon>Bacillota</taxon>
        <taxon>Clostridia</taxon>
        <taxon>Lachnospirales</taxon>
        <taxon>Lachnospiraceae</taxon>
        <taxon>Hungatella</taxon>
    </lineage>
</organism>
<keyword evidence="1 5" id="KW-0489">Methyltransferase</keyword>
<dbReference type="Gene3D" id="3.40.50.150">
    <property type="entry name" value="Vaccinia Virus protein VP39"/>
    <property type="match status" value="1"/>
</dbReference>
<evidence type="ECO:0000256" key="1">
    <source>
        <dbReference type="ARBA" id="ARBA00022603"/>
    </source>
</evidence>
<dbReference type="Pfam" id="PF08241">
    <property type="entry name" value="Methyltransf_11"/>
    <property type="match status" value="1"/>
</dbReference>
<dbReference type="InterPro" id="IPR013216">
    <property type="entry name" value="Methyltransf_11"/>
</dbReference>
<evidence type="ECO:0000313" key="6">
    <source>
        <dbReference type="Proteomes" id="UP000261257"/>
    </source>
</evidence>
<dbReference type="CDD" id="cd02440">
    <property type="entry name" value="AdoMet_MTases"/>
    <property type="match status" value="1"/>
</dbReference>
<dbReference type="GO" id="GO:0032259">
    <property type="term" value="P:methylation"/>
    <property type="evidence" value="ECO:0007669"/>
    <property type="project" value="UniProtKB-KW"/>
</dbReference>
<dbReference type="Proteomes" id="UP000261257">
    <property type="component" value="Unassembled WGS sequence"/>
</dbReference>
<evidence type="ECO:0000259" key="4">
    <source>
        <dbReference type="Pfam" id="PF08241"/>
    </source>
</evidence>
<name>A0A3E4TV36_9FIRM</name>
<dbReference type="AlphaFoldDB" id="A0A3E4TV36"/>
<protein>
    <submittedName>
        <fullName evidence="5">Class I SAM-dependent methyltransferase</fullName>
    </submittedName>
</protein>
<reference evidence="5 6" key="1">
    <citation type="submission" date="2018-08" db="EMBL/GenBank/DDBJ databases">
        <title>A genome reference for cultivated species of the human gut microbiota.</title>
        <authorList>
            <person name="Zou Y."/>
            <person name="Xue W."/>
            <person name="Luo G."/>
        </authorList>
    </citation>
    <scope>NUCLEOTIDE SEQUENCE [LARGE SCALE GENOMIC DNA]</scope>
    <source>
        <strain evidence="5 6">TF05-11AC</strain>
    </source>
</reference>
<dbReference type="EMBL" id="QSSQ01000047">
    <property type="protein sequence ID" value="RGL95119.1"/>
    <property type="molecule type" value="Genomic_DNA"/>
</dbReference>
<dbReference type="SUPFAM" id="SSF53335">
    <property type="entry name" value="S-adenosyl-L-methionine-dependent methyltransferases"/>
    <property type="match status" value="1"/>
</dbReference>
<dbReference type="PANTHER" id="PTHR43464:SF19">
    <property type="entry name" value="UBIQUINONE BIOSYNTHESIS O-METHYLTRANSFERASE, MITOCHONDRIAL"/>
    <property type="match status" value="1"/>
</dbReference>
<dbReference type="PANTHER" id="PTHR43464">
    <property type="entry name" value="METHYLTRANSFERASE"/>
    <property type="match status" value="1"/>
</dbReference>
<accession>A0A3E4TV36</accession>
<gene>
    <name evidence="5" type="ORF">DXC39_28245</name>
</gene>